<reference evidence="2 3" key="1">
    <citation type="journal article" date="2019" name="Microorganisms">
        <title>Genome Insights into the Novel Species Microvirga brassicacearum, a Rapeseed Endophyte with Biotechnological Potential.</title>
        <authorList>
            <person name="Jimenez-Gomez A."/>
            <person name="Saati-Santamaria Z."/>
            <person name="Igual J.M."/>
            <person name="Rivas R."/>
            <person name="Mateos P.F."/>
            <person name="Garcia-Fraile P."/>
        </authorList>
    </citation>
    <scope>NUCLEOTIDE SEQUENCE [LARGE SCALE GENOMIC DNA]</scope>
    <source>
        <strain evidence="2 3">CDVBN77</strain>
    </source>
</reference>
<comment type="caution">
    <text evidence="2">The sequence shown here is derived from an EMBL/GenBank/DDBJ whole genome shotgun (WGS) entry which is preliminary data.</text>
</comment>
<keyword evidence="3" id="KW-1185">Reference proteome</keyword>
<name>A0A5N3P3R7_9HYPH</name>
<sequence length="60" mass="6706">MGRENVSDVRSQRELDRLAAALKENLKRRKAQARGRKAATSADDEARAQGETPKRDKPSD</sequence>
<accession>A0A5N3P3R7</accession>
<evidence type="ECO:0000313" key="3">
    <source>
        <dbReference type="Proteomes" id="UP000325684"/>
    </source>
</evidence>
<proteinExistence type="predicted"/>
<dbReference type="AlphaFoldDB" id="A0A5N3P3R7"/>
<dbReference type="EMBL" id="VCMV01000077">
    <property type="protein sequence ID" value="KAB0264364.1"/>
    <property type="molecule type" value="Genomic_DNA"/>
</dbReference>
<dbReference type="Proteomes" id="UP000325684">
    <property type="component" value="Unassembled WGS sequence"/>
</dbReference>
<feature type="compositionally biased region" description="Basic residues" evidence="1">
    <location>
        <begin position="26"/>
        <end position="37"/>
    </location>
</feature>
<feature type="compositionally biased region" description="Basic and acidic residues" evidence="1">
    <location>
        <begin position="44"/>
        <end position="60"/>
    </location>
</feature>
<evidence type="ECO:0000313" key="2">
    <source>
        <dbReference type="EMBL" id="KAB0264364.1"/>
    </source>
</evidence>
<evidence type="ECO:0000256" key="1">
    <source>
        <dbReference type="SAM" id="MobiDB-lite"/>
    </source>
</evidence>
<feature type="region of interest" description="Disordered" evidence="1">
    <location>
        <begin position="26"/>
        <end position="60"/>
    </location>
</feature>
<organism evidence="2 3">
    <name type="scientific">Microvirga brassicacearum</name>
    <dbReference type="NCBI Taxonomy" id="2580413"/>
    <lineage>
        <taxon>Bacteria</taxon>
        <taxon>Pseudomonadati</taxon>
        <taxon>Pseudomonadota</taxon>
        <taxon>Alphaproteobacteria</taxon>
        <taxon>Hyphomicrobiales</taxon>
        <taxon>Methylobacteriaceae</taxon>
        <taxon>Microvirga</taxon>
    </lineage>
</organism>
<protein>
    <submittedName>
        <fullName evidence="2">Uncharacterized protein</fullName>
    </submittedName>
</protein>
<gene>
    <name evidence="2" type="ORF">FEZ63_23960</name>
</gene>